<accession>A0A1Z1WFX7</accession>
<feature type="region of interest" description="Disordered" evidence="1">
    <location>
        <begin position="1"/>
        <end position="30"/>
    </location>
</feature>
<organism evidence="2 3">
    <name type="scientific">Streptomyces alboflavus</name>
    <dbReference type="NCBI Taxonomy" id="67267"/>
    <lineage>
        <taxon>Bacteria</taxon>
        <taxon>Bacillati</taxon>
        <taxon>Actinomycetota</taxon>
        <taxon>Actinomycetes</taxon>
        <taxon>Kitasatosporales</taxon>
        <taxon>Streptomycetaceae</taxon>
        <taxon>Streptomyces</taxon>
    </lineage>
</organism>
<evidence type="ECO:0000256" key="1">
    <source>
        <dbReference type="SAM" id="MobiDB-lite"/>
    </source>
</evidence>
<keyword evidence="3" id="KW-1185">Reference proteome</keyword>
<evidence type="ECO:0000313" key="2">
    <source>
        <dbReference type="EMBL" id="ARX85353.1"/>
    </source>
</evidence>
<evidence type="ECO:0000313" key="3">
    <source>
        <dbReference type="Proteomes" id="UP000195880"/>
    </source>
</evidence>
<gene>
    <name evidence="2" type="ORF">SMD44_04814</name>
</gene>
<sequence>MNLFTDGARTHTSTDLSIALQDHTGDTGPGVGQEAFAKGVPSKFTWSTADVTNWNTAKPYNF</sequence>
<dbReference type="AlphaFoldDB" id="A0A1Z1WFX7"/>
<name>A0A1Z1WFX7_9ACTN</name>
<protein>
    <submittedName>
        <fullName evidence="2">Uncharacterized protein</fullName>
    </submittedName>
</protein>
<dbReference type="RefSeq" id="WP_237307404.1">
    <property type="nucleotide sequence ID" value="NZ_CP021748.1"/>
</dbReference>
<dbReference type="EMBL" id="CP021748">
    <property type="protein sequence ID" value="ARX85353.1"/>
    <property type="molecule type" value="Genomic_DNA"/>
</dbReference>
<reference evidence="2 3" key="1">
    <citation type="submission" date="2017-05" db="EMBL/GenBank/DDBJ databases">
        <title>Streptomyces alboflavus Genome sequencing and assembly.</title>
        <authorList>
            <person name="Wang Y."/>
            <person name="Du B."/>
            <person name="Ding Y."/>
            <person name="Liu H."/>
            <person name="Hou Q."/>
            <person name="Liu K."/>
            <person name="Wang C."/>
            <person name="Yao L."/>
        </authorList>
    </citation>
    <scope>NUCLEOTIDE SEQUENCE [LARGE SCALE GENOMIC DNA]</scope>
    <source>
        <strain evidence="2 3">MDJK44</strain>
    </source>
</reference>
<proteinExistence type="predicted"/>
<dbReference type="Proteomes" id="UP000195880">
    <property type="component" value="Chromosome"/>
</dbReference>
<dbReference type="KEGG" id="salf:SMD44_04814"/>